<feature type="domain" description="Resolvase/invertase-type recombinase catalytic" evidence="3">
    <location>
        <begin position="2"/>
        <end position="137"/>
    </location>
</feature>
<evidence type="ECO:0000256" key="1">
    <source>
        <dbReference type="ARBA" id="ARBA00023125"/>
    </source>
</evidence>
<accession>R2SSV1</accession>
<dbReference type="Proteomes" id="UP000014197">
    <property type="component" value="Unassembled WGS sequence"/>
</dbReference>
<evidence type="ECO:0000256" key="2">
    <source>
        <dbReference type="ARBA" id="ARBA00023172"/>
    </source>
</evidence>
<evidence type="ECO:0000313" key="6">
    <source>
        <dbReference type="Proteomes" id="UP000013858"/>
    </source>
</evidence>
<dbReference type="Proteomes" id="UP000013858">
    <property type="component" value="Unassembled WGS sequence"/>
</dbReference>
<dbReference type="SUPFAM" id="SSF53041">
    <property type="entry name" value="Resolvase-like"/>
    <property type="match status" value="1"/>
</dbReference>
<evidence type="ECO:0000313" key="4">
    <source>
        <dbReference type="EMBL" id="EOH98315.1"/>
    </source>
</evidence>
<protein>
    <submittedName>
        <fullName evidence="4">Resolvase</fullName>
    </submittedName>
</protein>
<comment type="caution">
    <text evidence="4">The sequence shown here is derived from an EMBL/GenBank/DDBJ whole genome shotgun (WGS) entry which is preliminary data.</text>
</comment>
<dbReference type="SMART" id="SM00857">
    <property type="entry name" value="Resolvase"/>
    <property type="match status" value="1"/>
</dbReference>
<keyword evidence="1" id="KW-0238">DNA-binding</keyword>
<reference evidence="5 7" key="2">
    <citation type="submission" date="2013-03" db="EMBL/GenBank/DDBJ databases">
        <title>The Genome Sequence of Enterococcus haemoperoxidus BAA-382 (PacBio/Illumina hybrid assembly).</title>
        <authorList>
            <consortium name="The Broad Institute Genomics Platform"/>
            <consortium name="The Broad Institute Genome Sequencing Center for Infectious Disease"/>
            <person name="Earl A."/>
            <person name="Russ C."/>
            <person name="Gilmore M."/>
            <person name="Surin D."/>
            <person name="Walker B."/>
            <person name="Young S."/>
            <person name="Zeng Q."/>
            <person name="Gargeya S."/>
            <person name="Fitzgerald M."/>
            <person name="Haas B."/>
            <person name="Abouelleil A."/>
            <person name="Allen A.W."/>
            <person name="Alvarado L."/>
            <person name="Arachchi H.M."/>
            <person name="Berlin A.M."/>
            <person name="Chapman S.B."/>
            <person name="Gainer-Dewar J."/>
            <person name="Goldberg J."/>
            <person name="Griggs A."/>
            <person name="Gujja S."/>
            <person name="Hansen M."/>
            <person name="Howarth C."/>
            <person name="Imamovic A."/>
            <person name="Ireland A."/>
            <person name="Larimer J."/>
            <person name="McCowan C."/>
            <person name="Murphy C."/>
            <person name="Pearson M."/>
            <person name="Poon T.W."/>
            <person name="Priest M."/>
            <person name="Roberts A."/>
            <person name="Saif S."/>
            <person name="Shea T."/>
            <person name="Sisk P."/>
            <person name="Sykes S."/>
            <person name="Wortman J."/>
            <person name="Nusbaum C."/>
            <person name="Birren B."/>
        </authorList>
    </citation>
    <scope>NUCLEOTIDE SEQUENCE [LARGE SCALE GENOMIC DNA]</scope>
    <source>
        <strain evidence="5 7">ATCC BAA-382</strain>
    </source>
</reference>
<dbReference type="GO" id="GO:0003677">
    <property type="term" value="F:DNA binding"/>
    <property type="evidence" value="ECO:0007669"/>
    <property type="project" value="UniProtKB-KW"/>
</dbReference>
<reference evidence="4 6" key="1">
    <citation type="submission" date="2013-02" db="EMBL/GenBank/DDBJ databases">
        <title>The Genome Sequence of Enterococcus haemoperoxidus BAA-382.</title>
        <authorList>
            <consortium name="The Broad Institute Genome Sequencing Platform"/>
            <consortium name="The Broad Institute Genome Sequencing Center for Infectious Disease"/>
            <person name="Earl A.M."/>
            <person name="Gilmore M.S."/>
            <person name="Lebreton F."/>
            <person name="Walker B."/>
            <person name="Young S.K."/>
            <person name="Zeng Q."/>
            <person name="Gargeya S."/>
            <person name="Fitzgerald M."/>
            <person name="Haas B."/>
            <person name="Abouelleil A."/>
            <person name="Alvarado L."/>
            <person name="Arachchi H.M."/>
            <person name="Berlin A.M."/>
            <person name="Chapman S.B."/>
            <person name="Dewar J."/>
            <person name="Goldberg J."/>
            <person name="Griggs A."/>
            <person name="Gujja S."/>
            <person name="Hansen M."/>
            <person name="Howarth C."/>
            <person name="Imamovic A."/>
            <person name="Larimer J."/>
            <person name="McCowan C."/>
            <person name="Murphy C."/>
            <person name="Neiman D."/>
            <person name="Pearson M."/>
            <person name="Priest M."/>
            <person name="Roberts A."/>
            <person name="Saif S."/>
            <person name="Shea T."/>
            <person name="Sisk P."/>
            <person name="Sykes S."/>
            <person name="Wortman J."/>
            <person name="Nusbaum C."/>
            <person name="Birren B."/>
        </authorList>
    </citation>
    <scope>NUCLEOTIDE SEQUENCE [LARGE SCALE GENOMIC DNA]</scope>
    <source>
        <strain evidence="4 6">ATCC BAA-382</strain>
    </source>
</reference>
<dbReference type="PANTHER" id="PTHR30461:SF2">
    <property type="entry name" value="SERINE RECOMBINASE PINE-RELATED"/>
    <property type="match status" value="1"/>
</dbReference>
<dbReference type="AlphaFoldDB" id="R2SSV1"/>
<dbReference type="PROSITE" id="PS51736">
    <property type="entry name" value="RECOMBINASES_3"/>
    <property type="match status" value="1"/>
</dbReference>
<name>R2SSV1_9ENTE</name>
<dbReference type="InterPro" id="IPR050639">
    <property type="entry name" value="SSR_resolvase"/>
</dbReference>
<evidence type="ECO:0000259" key="3">
    <source>
        <dbReference type="PROSITE" id="PS51736"/>
    </source>
</evidence>
<dbReference type="Gene3D" id="3.40.50.1390">
    <property type="entry name" value="Resolvase, N-terminal catalytic domain"/>
    <property type="match status" value="1"/>
</dbReference>
<dbReference type="OrthoDB" id="9797501at2"/>
<dbReference type="PANTHER" id="PTHR30461">
    <property type="entry name" value="DNA-INVERTASE FROM LAMBDOID PROPHAGE"/>
    <property type="match status" value="1"/>
</dbReference>
<dbReference type="RefSeq" id="WP_010761698.1">
    <property type="nucleotide sequence ID" value="NZ_KB946316.1"/>
</dbReference>
<sequence>MKIIGYARTTINDNDLDAQINILSDFGCDEVYQESFDITNDKHLISELETVLNGLETGDTLVICRLNRLGRSTRQLTELTQTFKDTGIHLVSLHEEIDTRHPMGEIYFKLMNGLATMECDLITERTLIGLSNARKKGKIGGRPKIDARTVKKIRHLYHEKKETIQFISSKCNVSVGTCYKYINLSEADVAKLSQE</sequence>
<dbReference type="InterPro" id="IPR036162">
    <property type="entry name" value="Resolvase-like_N_sf"/>
</dbReference>
<keyword evidence="7" id="KW-1185">Reference proteome</keyword>
<dbReference type="eggNOG" id="COG1961">
    <property type="taxonomic scope" value="Bacteria"/>
</dbReference>
<dbReference type="CDD" id="cd03768">
    <property type="entry name" value="SR_ResInv"/>
    <property type="match status" value="1"/>
</dbReference>
<organism evidence="4 6">
    <name type="scientific">Enterococcus haemoperoxidus ATCC BAA-382</name>
    <dbReference type="NCBI Taxonomy" id="1158608"/>
    <lineage>
        <taxon>Bacteria</taxon>
        <taxon>Bacillati</taxon>
        <taxon>Bacillota</taxon>
        <taxon>Bacilli</taxon>
        <taxon>Lactobacillales</taxon>
        <taxon>Enterococcaceae</taxon>
        <taxon>Enterococcus</taxon>
    </lineage>
</organism>
<dbReference type="EMBL" id="ASVY01000003">
    <property type="protein sequence ID" value="EOT59828.1"/>
    <property type="molecule type" value="Genomic_DNA"/>
</dbReference>
<dbReference type="GO" id="GO:0000150">
    <property type="term" value="F:DNA strand exchange activity"/>
    <property type="evidence" value="ECO:0007669"/>
    <property type="project" value="InterPro"/>
</dbReference>
<gene>
    <name evidence="5" type="ORF">I583_02463</name>
    <name evidence="4" type="ORF">UAW_01496</name>
</gene>
<dbReference type="InterPro" id="IPR006119">
    <property type="entry name" value="Resolv_N"/>
</dbReference>
<dbReference type="EMBL" id="AJAR01000013">
    <property type="protein sequence ID" value="EOH98315.1"/>
    <property type="molecule type" value="Genomic_DNA"/>
</dbReference>
<evidence type="ECO:0000313" key="5">
    <source>
        <dbReference type="EMBL" id="EOT59828.1"/>
    </source>
</evidence>
<dbReference type="PATRIC" id="fig|1158608.3.peg.1471"/>
<dbReference type="STRING" id="155618.RV06_GL000125"/>
<dbReference type="Pfam" id="PF00239">
    <property type="entry name" value="Resolvase"/>
    <property type="match status" value="1"/>
</dbReference>
<keyword evidence="2" id="KW-0233">DNA recombination</keyword>
<proteinExistence type="predicted"/>
<evidence type="ECO:0000313" key="7">
    <source>
        <dbReference type="Proteomes" id="UP000014197"/>
    </source>
</evidence>